<dbReference type="PATRIC" id="fig|1122247.3.peg.4537"/>
<dbReference type="Proteomes" id="UP000006265">
    <property type="component" value="Unassembled WGS sequence"/>
</dbReference>
<sequence length="79" mass="8493">MAPRRVVATDNYVFVGHDTQLSVVDVRSWTVISTLPLAAGTRDMALSADGSYLYVAGHQVVQVFSVADLVARVETEVAV</sequence>
<keyword evidence="2" id="KW-1185">Reference proteome</keyword>
<dbReference type="STRING" id="1122247.GCA_000379865_02350"/>
<protein>
    <recommendedName>
        <fullName evidence="3">Lactonase, 7-bladed beta-propeller family protein</fullName>
    </recommendedName>
</protein>
<evidence type="ECO:0000313" key="2">
    <source>
        <dbReference type="Proteomes" id="UP000006265"/>
    </source>
</evidence>
<organism evidence="1 2">
    <name type="scientific">Mycolicibacterium hassiacum (strain DSM 44199 / CIP 105218 / JCM 12690 / 3849)</name>
    <name type="common">Mycobacterium hassiacum</name>
    <dbReference type="NCBI Taxonomy" id="1122247"/>
    <lineage>
        <taxon>Bacteria</taxon>
        <taxon>Bacillati</taxon>
        <taxon>Actinomycetota</taxon>
        <taxon>Actinomycetes</taxon>
        <taxon>Mycobacteriales</taxon>
        <taxon>Mycobacteriaceae</taxon>
        <taxon>Mycolicibacterium</taxon>
    </lineage>
</organism>
<gene>
    <name evidence="1" type="ORF">C731_4738</name>
</gene>
<reference evidence="1 2" key="1">
    <citation type="journal article" date="2012" name="J. Bacteriol.">
        <title>Genome sequence of Mycobacterium hassiacum DSM 44199, a rare source of heat-stable mycobacterial proteins.</title>
        <authorList>
            <person name="Tiago I."/>
            <person name="Maranha A."/>
            <person name="Mendes V."/>
            <person name="Alarico S."/>
            <person name="Moynihan P.J."/>
            <person name="Clarke A.J."/>
            <person name="Macedo-Ribeiro S."/>
            <person name="Pereira P.J."/>
            <person name="Empadinhas N."/>
        </authorList>
    </citation>
    <scope>NUCLEOTIDE SEQUENCE [LARGE SCALE GENOMIC DNA]</scope>
    <source>
        <strain evidence="2">DSM 44199 / CIP 105218 / JCM 12690 / 3849</strain>
    </source>
</reference>
<evidence type="ECO:0008006" key="3">
    <source>
        <dbReference type="Google" id="ProtNLM"/>
    </source>
</evidence>
<dbReference type="Gene3D" id="2.130.10.10">
    <property type="entry name" value="YVTN repeat-like/Quinoprotein amine dehydrogenase"/>
    <property type="match status" value="1"/>
</dbReference>
<dbReference type="InterPro" id="IPR013211">
    <property type="entry name" value="LVIVD"/>
</dbReference>
<name>K5BIF4_MYCHD</name>
<comment type="caution">
    <text evidence="1">The sequence shown here is derived from an EMBL/GenBank/DDBJ whole genome shotgun (WGS) entry which is preliminary data.</text>
</comment>
<dbReference type="AlphaFoldDB" id="K5BIF4"/>
<dbReference type="EMBL" id="AMRA01000151">
    <property type="protein sequence ID" value="EKF21269.1"/>
    <property type="molecule type" value="Genomic_DNA"/>
</dbReference>
<dbReference type="SUPFAM" id="SSF51004">
    <property type="entry name" value="C-terminal (heme d1) domain of cytochrome cd1-nitrite reductase"/>
    <property type="match status" value="1"/>
</dbReference>
<accession>K5BIF4</accession>
<dbReference type="Pfam" id="PF08309">
    <property type="entry name" value="LVIVD"/>
    <property type="match status" value="1"/>
</dbReference>
<evidence type="ECO:0000313" key="1">
    <source>
        <dbReference type="EMBL" id="EKF21269.1"/>
    </source>
</evidence>
<proteinExistence type="predicted"/>
<dbReference type="InterPro" id="IPR011048">
    <property type="entry name" value="Haem_d1_sf"/>
</dbReference>
<dbReference type="InterPro" id="IPR015943">
    <property type="entry name" value="WD40/YVTN_repeat-like_dom_sf"/>
</dbReference>